<dbReference type="EMBL" id="CP159872">
    <property type="protein sequence ID" value="XCM80418.1"/>
    <property type="molecule type" value="Genomic_DNA"/>
</dbReference>
<dbReference type="AlphaFoldDB" id="A0AAU8JYR5"/>
<feature type="region of interest" description="Disordered" evidence="1">
    <location>
        <begin position="1"/>
        <end position="94"/>
    </location>
</feature>
<feature type="compositionally biased region" description="Basic and acidic residues" evidence="1">
    <location>
        <begin position="66"/>
        <end position="75"/>
    </location>
</feature>
<proteinExistence type="predicted"/>
<organism evidence="2">
    <name type="scientific">Kitasatospora camelliae</name>
    <dbReference type="NCBI Taxonomy" id="3156397"/>
    <lineage>
        <taxon>Bacteria</taxon>
        <taxon>Bacillati</taxon>
        <taxon>Actinomycetota</taxon>
        <taxon>Actinomycetes</taxon>
        <taxon>Kitasatosporales</taxon>
        <taxon>Streptomycetaceae</taxon>
        <taxon>Kitasatospora</taxon>
    </lineage>
</organism>
<reference evidence="2" key="1">
    <citation type="submission" date="2024-06" db="EMBL/GenBank/DDBJ databases">
        <title>The genome sequences of Kitasatospora sp. strain HUAS MG31.</title>
        <authorList>
            <person name="Mo P."/>
        </authorList>
    </citation>
    <scope>NUCLEOTIDE SEQUENCE</scope>
    <source>
        <strain evidence="2">HUAS MG31</strain>
    </source>
</reference>
<evidence type="ECO:0000313" key="2">
    <source>
        <dbReference type="EMBL" id="XCM80418.1"/>
    </source>
</evidence>
<feature type="compositionally biased region" description="Low complexity" evidence="1">
    <location>
        <begin position="15"/>
        <end position="27"/>
    </location>
</feature>
<evidence type="ECO:0000256" key="1">
    <source>
        <dbReference type="SAM" id="MobiDB-lite"/>
    </source>
</evidence>
<gene>
    <name evidence="2" type="ORF">ABWK59_16560</name>
</gene>
<dbReference type="KEGG" id="kcm:ABWK59_16560"/>
<sequence>MSGTPALSHRPAPADPASDPASEVAPDVAPDAVSDGVKSDAKTGGTPRSDQLNPLPTAPCDPWLPRADKTFKDARTGNPPEVGAVLNRCSKPGD</sequence>
<accession>A0AAU8JYR5</accession>
<dbReference type="RefSeq" id="WP_354641356.1">
    <property type="nucleotide sequence ID" value="NZ_CP159872.1"/>
</dbReference>
<protein>
    <submittedName>
        <fullName evidence="2">Uncharacterized protein</fullName>
    </submittedName>
</protein>
<name>A0AAU8JYR5_9ACTN</name>